<dbReference type="Proteomes" id="UP000190648">
    <property type="component" value="Unassembled WGS sequence"/>
</dbReference>
<accession>A0A1V4K250</accession>
<evidence type="ECO:0000313" key="2">
    <source>
        <dbReference type="EMBL" id="OPJ78451.1"/>
    </source>
</evidence>
<proteinExistence type="predicted"/>
<keyword evidence="3" id="KW-1185">Reference proteome</keyword>
<evidence type="ECO:0000313" key="3">
    <source>
        <dbReference type="Proteomes" id="UP000190648"/>
    </source>
</evidence>
<protein>
    <submittedName>
        <fullName evidence="2">Uncharacterized protein</fullName>
    </submittedName>
</protein>
<organism evidence="2 3">
    <name type="scientific">Patagioenas fasciata monilis</name>
    <dbReference type="NCBI Taxonomy" id="372326"/>
    <lineage>
        <taxon>Eukaryota</taxon>
        <taxon>Metazoa</taxon>
        <taxon>Chordata</taxon>
        <taxon>Craniata</taxon>
        <taxon>Vertebrata</taxon>
        <taxon>Euteleostomi</taxon>
        <taxon>Archelosauria</taxon>
        <taxon>Archosauria</taxon>
        <taxon>Dinosauria</taxon>
        <taxon>Saurischia</taxon>
        <taxon>Theropoda</taxon>
        <taxon>Coelurosauria</taxon>
        <taxon>Aves</taxon>
        <taxon>Neognathae</taxon>
        <taxon>Neoaves</taxon>
        <taxon>Columbimorphae</taxon>
        <taxon>Columbiformes</taxon>
        <taxon>Columbidae</taxon>
        <taxon>Patagioenas</taxon>
    </lineage>
</organism>
<comment type="caution">
    <text evidence="2">The sequence shown here is derived from an EMBL/GenBank/DDBJ whole genome shotgun (WGS) entry which is preliminary data.</text>
</comment>
<evidence type="ECO:0000256" key="1">
    <source>
        <dbReference type="SAM" id="MobiDB-lite"/>
    </source>
</evidence>
<dbReference type="EMBL" id="LSYS01005108">
    <property type="protein sequence ID" value="OPJ78451.1"/>
    <property type="molecule type" value="Genomic_DNA"/>
</dbReference>
<name>A0A1V4K250_PATFA</name>
<feature type="region of interest" description="Disordered" evidence="1">
    <location>
        <begin position="134"/>
        <end position="153"/>
    </location>
</feature>
<reference evidence="2 3" key="1">
    <citation type="submission" date="2016-02" db="EMBL/GenBank/DDBJ databases">
        <title>Band-tailed pigeon sequencing and assembly.</title>
        <authorList>
            <person name="Soares A.E."/>
            <person name="Novak B.J."/>
            <person name="Rice E.S."/>
            <person name="O'Connell B."/>
            <person name="Chang D."/>
            <person name="Weber S."/>
            <person name="Shapiro B."/>
        </authorList>
    </citation>
    <scope>NUCLEOTIDE SEQUENCE [LARGE SCALE GENOMIC DNA]</scope>
    <source>
        <strain evidence="2">BTP2013</strain>
        <tissue evidence="2">Blood</tissue>
    </source>
</reference>
<gene>
    <name evidence="2" type="ORF">AV530_003282</name>
</gene>
<sequence>MTQRLRMRWGILSACRPWVPAGQRSLFVVLAELALSPTICCLWRGGEAGAPILCRASERAPPACRAVGMMDLFSLWKTQRRRGRERHRQPGRGRCAAANYSCCHGAFPFGAPLIINPMKGWTCLNPGAPAAPRPPAGCSVPSSARNVGPQRDSKDKAVQQIHEMMREIFKQPKSVECHLRFACVLGDDVINAQSLMRSPKRGPVQKLRPVLPGHPERLCGRRSNTGQLTEPNWDLDKAPGVCQGFAKPQLL</sequence>
<dbReference type="AlphaFoldDB" id="A0A1V4K250"/>